<evidence type="ECO:0000256" key="4">
    <source>
        <dbReference type="ARBA" id="ARBA00022553"/>
    </source>
</evidence>
<dbReference type="Pfam" id="PF13246">
    <property type="entry name" value="Cation_ATPase"/>
    <property type="match status" value="1"/>
</dbReference>
<dbReference type="PANTHER" id="PTHR43294:SF21">
    <property type="entry name" value="CATION TRANSPORTING ATPASE"/>
    <property type="match status" value="1"/>
</dbReference>
<dbReference type="GO" id="GO:0005524">
    <property type="term" value="F:ATP binding"/>
    <property type="evidence" value="ECO:0007669"/>
    <property type="project" value="UniProtKB-KW"/>
</dbReference>
<dbReference type="InterPro" id="IPR008250">
    <property type="entry name" value="ATPase_P-typ_transduc_dom_A_sf"/>
</dbReference>
<feature type="transmembrane region" description="Helical" evidence="13">
    <location>
        <begin position="79"/>
        <end position="98"/>
    </location>
</feature>
<dbReference type="Pfam" id="PF00690">
    <property type="entry name" value="Cation_ATPase_N"/>
    <property type="match status" value="1"/>
</dbReference>
<dbReference type="PATRIC" id="fig|889378.3.peg.354"/>
<keyword evidence="9" id="KW-1278">Translocase</keyword>
<reference evidence="16" key="1">
    <citation type="journal article" date="2013" name="Stand. Genomic Sci.">
        <title>Complete genome sequence of the halophilic bacterium Spirochaeta africana type strain (Z-7692(T)) from the alkaline Lake Magadi in the East African Rift.</title>
        <authorList>
            <person name="Liolos K."/>
            <person name="Abt B."/>
            <person name="Scheuner C."/>
            <person name="Teshima H."/>
            <person name="Held B."/>
            <person name="Lapidus A."/>
            <person name="Nolan M."/>
            <person name="Lucas S."/>
            <person name="Deshpande S."/>
            <person name="Cheng J.F."/>
            <person name="Tapia R."/>
            <person name="Goodwin L.A."/>
            <person name="Pitluck S."/>
            <person name="Pagani I."/>
            <person name="Ivanova N."/>
            <person name="Mavromatis K."/>
            <person name="Mikhailova N."/>
            <person name="Huntemann M."/>
            <person name="Pati A."/>
            <person name="Chen A."/>
            <person name="Palaniappan K."/>
            <person name="Land M."/>
            <person name="Rohde M."/>
            <person name="Tindall B.J."/>
            <person name="Detter J.C."/>
            <person name="Goker M."/>
            <person name="Bristow J."/>
            <person name="Eisen J.A."/>
            <person name="Markowitz V."/>
            <person name="Hugenholtz P."/>
            <person name="Woyke T."/>
            <person name="Klenk H.P."/>
            <person name="Kyrpides N.C."/>
        </authorList>
    </citation>
    <scope>NUCLEOTIDE SEQUENCE</scope>
    <source>
        <strain evidence="16">ATCC 700263 / DSM 8902 / Z-7692</strain>
    </source>
</reference>
<dbReference type="Pfam" id="PF00122">
    <property type="entry name" value="E1-E2_ATPase"/>
    <property type="match status" value="1"/>
</dbReference>
<dbReference type="Gene3D" id="3.40.50.1000">
    <property type="entry name" value="HAD superfamily/HAD-like"/>
    <property type="match status" value="1"/>
</dbReference>
<dbReference type="SMART" id="SM00831">
    <property type="entry name" value="Cation_ATPase_N"/>
    <property type="match status" value="1"/>
</dbReference>
<dbReference type="GO" id="GO:0036376">
    <property type="term" value="P:sodium ion export across plasma membrane"/>
    <property type="evidence" value="ECO:0007669"/>
    <property type="project" value="TreeGrafter"/>
</dbReference>
<evidence type="ECO:0000256" key="3">
    <source>
        <dbReference type="ARBA" id="ARBA00022475"/>
    </source>
</evidence>
<dbReference type="SUPFAM" id="SSF81660">
    <property type="entry name" value="Metal cation-transporting ATPase, ATP-binding domain N"/>
    <property type="match status" value="1"/>
</dbReference>
<dbReference type="GO" id="GO:0006883">
    <property type="term" value="P:intracellular sodium ion homeostasis"/>
    <property type="evidence" value="ECO:0007669"/>
    <property type="project" value="TreeGrafter"/>
</dbReference>
<dbReference type="InterPro" id="IPR023214">
    <property type="entry name" value="HAD_sf"/>
</dbReference>
<dbReference type="InterPro" id="IPR001757">
    <property type="entry name" value="P_typ_ATPase"/>
</dbReference>
<gene>
    <name evidence="15" type="ordered locus">Spiaf_0351</name>
</gene>
<feature type="transmembrane region" description="Helical" evidence="13">
    <location>
        <begin position="51"/>
        <end position="73"/>
    </location>
</feature>
<keyword evidence="16" id="KW-1185">Reference proteome</keyword>
<dbReference type="FunFam" id="3.40.50.1000:FF:000001">
    <property type="entry name" value="Phospholipid-transporting ATPase IC"/>
    <property type="match status" value="1"/>
</dbReference>
<evidence type="ECO:0000256" key="9">
    <source>
        <dbReference type="ARBA" id="ARBA00022967"/>
    </source>
</evidence>
<dbReference type="Gene3D" id="1.20.1110.10">
    <property type="entry name" value="Calcium-transporting ATPase, transmembrane domain"/>
    <property type="match status" value="1"/>
</dbReference>
<dbReference type="InterPro" id="IPR044492">
    <property type="entry name" value="P_typ_ATPase_HD_dom"/>
</dbReference>
<evidence type="ECO:0000259" key="14">
    <source>
        <dbReference type="SMART" id="SM00831"/>
    </source>
</evidence>
<feature type="transmembrane region" description="Helical" evidence="13">
    <location>
        <begin position="760"/>
        <end position="783"/>
    </location>
</feature>
<dbReference type="InterPro" id="IPR023298">
    <property type="entry name" value="ATPase_P-typ_TM_dom_sf"/>
</dbReference>
<keyword evidence="8" id="KW-0460">Magnesium</keyword>
<comment type="similarity">
    <text evidence="2">Belongs to the cation transport ATPase (P-type) (TC 3.A.3) family. Type IIA subfamily.</text>
</comment>
<dbReference type="InterPro" id="IPR018303">
    <property type="entry name" value="ATPase_P-typ_P_site"/>
</dbReference>
<feature type="transmembrane region" description="Helical" evidence="13">
    <location>
        <begin position="833"/>
        <end position="851"/>
    </location>
</feature>
<dbReference type="KEGG" id="sfc:Spiaf_0351"/>
<evidence type="ECO:0000256" key="1">
    <source>
        <dbReference type="ARBA" id="ARBA00004651"/>
    </source>
</evidence>
<dbReference type="InterPro" id="IPR004014">
    <property type="entry name" value="ATPase_P-typ_cation-transptr_N"/>
</dbReference>
<dbReference type="InterPro" id="IPR023299">
    <property type="entry name" value="ATPase_P-typ_cyto_dom_N"/>
</dbReference>
<dbReference type="NCBIfam" id="TIGR01494">
    <property type="entry name" value="ATPase_P-type"/>
    <property type="match status" value="3"/>
</dbReference>
<dbReference type="SFLD" id="SFLDF00027">
    <property type="entry name" value="p-type_atpase"/>
    <property type="match status" value="1"/>
</dbReference>
<keyword evidence="11 13" id="KW-0472">Membrane</keyword>
<keyword evidence="10 13" id="KW-1133">Transmembrane helix</keyword>
<dbReference type="PANTHER" id="PTHR43294">
    <property type="entry name" value="SODIUM/POTASSIUM-TRANSPORTING ATPASE SUBUNIT ALPHA"/>
    <property type="match status" value="1"/>
</dbReference>
<feature type="transmembrane region" description="Helical" evidence="13">
    <location>
        <begin position="688"/>
        <end position="712"/>
    </location>
</feature>
<dbReference type="InterPro" id="IPR036412">
    <property type="entry name" value="HAD-like_sf"/>
</dbReference>
<accession>H9UG13</accession>
<dbReference type="InterPro" id="IPR059000">
    <property type="entry name" value="ATPase_P-type_domA"/>
</dbReference>
<organism evidence="15 16">
    <name type="scientific">Spirochaeta africana (strain ATCC 700263 / DSM 8902 / Z-7692)</name>
    <dbReference type="NCBI Taxonomy" id="889378"/>
    <lineage>
        <taxon>Bacteria</taxon>
        <taxon>Pseudomonadati</taxon>
        <taxon>Spirochaetota</taxon>
        <taxon>Spirochaetia</taxon>
        <taxon>Spirochaetales</taxon>
        <taxon>Spirochaetaceae</taxon>
        <taxon>Spirochaeta</taxon>
    </lineage>
</organism>
<feature type="domain" description="Cation-transporting P-type ATPase N-terminal" evidence="14">
    <location>
        <begin position="4"/>
        <end position="78"/>
    </location>
</feature>
<dbReference type="RefSeq" id="WP_014454454.1">
    <property type="nucleotide sequence ID" value="NC_017098.1"/>
</dbReference>
<dbReference type="FunFam" id="2.70.150.10:FF:000160">
    <property type="entry name" value="Sarcoplasmic/endoplasmic reticulum calcium ATPase 1"/>
    <property type="match status" value="1"/>
</dbReference>
<evidence type="ECO:0000256" key="13">
    <source>
        <dbReference type="SAM" id="Phobius"/>
    </source>
</evidence>
<dbReference type="OrthoDB" id="9760364at2"/>
<dbReference type="Gene3D" id="2.70.150.10">
    <property type="entry name" value="Calcium-transporting ATPase, cytoplasmic transduction domain A"/>
    <property type="match status" value="1"/>
</dbReference>
<feature type="transmembrane region" description="Helical" evidence="13">
    <location>
        <begin position="275"/>
        <end position="300"/>
    </location>
</feature>
<evidence type="ECO:0000256" key="7">
    <source>
        <dbReference type="ARBA" id="ARBA00022840"/>
    </source>
</evidence>
<evidence type="ECO:0000256" key="12">
    <source>
        <dbReference type="SAM" id="MobiDB-lite"/>
    </source>
</evidence>
<feature type="region of interest" description="Disordered" evidence="12">
    <location>
        <begin position="17"/>
        <end position="41"/>
    </location>
</feature>
<dbReference type="GO" id="GO:1902600">
    <property type="term" value="P:proton transmembrane transport"/>
    <property type="evidence" value="ECO:0007669"/>
    <property type="project" value="TreeGrafter"/>
</dbReference>
<dbReference type="InterPro" id="IPR006068">
    <property type="entry name" value="ATPase_P-typ_cation-transptr_C"/>
</dbReference>
<dbReference type="GO" id="GO:0030007">
    <property type="term" value="P:intracellular potassium ion homeostasis"/>
    <property type="evidence" value="ECO:0007669"/>
    <property type="project" value="TreeGrafter"/>
</dbReference>
<evidence type="ECO:0000256" key="10">
    <source>
        <dbReference type="ARBA" id="ARBA00022989"/>
    </source>
</evidence>
<dbReference type="SUPFAM" id="SSF56784">
    <property type="entry name" value="HAD-like"/>
    <property type="match status" value="1"/>
</dbReference>
<dbReference type="InterPro" id="IPR050510">
    <property type="entry name" value="Cation_transp_ATPase_P-type"/>
</dbReference>
<keyword evidence="5 13" id="KW-0812">Transmembrane</keyword>
<dbReference type="EMBL" id="CP003282">
    <property type="protein sequence ID" value="AFG36456.1"/>
    <property type="molecule type" value="Genomic_DNA"/>
</dbReference>
<keyword evidence="4" id="KW-0597">Phosphoprotein</keyword>
<feature type="transmembrane region" description="Helical" evidence="13">
    <location>
        <begin position="863"/>
        <end position="882"/>
    </location>
</feature>
<dbReference type="Gene3D" id="3.40.1110.10">
    <property type="entry name" value="Calcium-transporting ATPase, cytoplasmic domain N"/>
    <property type="match status" value="1"/>
</dbReference>
<feature type="transmembrane region" description="Helical" evidence="13">
    <location>
        <begin position="718"/>
        <end position="739"/>
    </location>
</feature>
<evidence type="ECO:0000256" key="6">
    <source>
        <dbReference type="ARBA" id="ARBA00022741"/>
    </source>
</evidence>
<keyword evidence="7" id="KW-0067">ATP-binding</keyword>
<evidence type="ECO:0000313" key="15">
    <source>
        <dbReference type="EMBL" id="AFG36456.1"/>
    </source>
</evidence>
<dbReference type="CDD" id="cd02080">
    <property type="entry name" value="P-type_ATPase_cation"/>
    <property type="match status" value="1"/>
</dbReference>
<comment type="subcellular location">
    <subcellularLocation>
        <location evidence="1">Cell membrane</location>
        <topology evidence="1">Multi-pass membrane protein</topology>
    </subcellularLocation>
</comment>
<dbReference type="AlphaFoldDB" id="H9UG13"/>
<dbReference type="eggNOG" id="COG0474">
    <property type="taxonomic scope" value="Bacteria"/>
</dbReference>
<dbReference type="PRINTS" id="PR00120">
    <property type="entry name" value="HATPASE"/>
</dbReference>
<keyword evidence="6" id="KW-0547">Nucleotide-binding</keyword>
<proteinExistence type="inferred from homology"/>
<dbReference type="HOGENOM" id="CLU_002360_2_1_12"/>
<feature type="transmembrane region" description="Helical" evidence="13">
    <location>
        <begin position="242"/>
        <end position="263"/>
    </location>
</feature>
<evidence type="ECO:0000256" key="11">
    <source>
        <dbReference type="ARBA" id="ARBA00023136"/>
    </source>
</evidence>
<sequence>MSTQWHTMKTEEVIQNLETDPEQGLSPETAGQRLQDYGPNRLPEGKKRGPLLRFLLQFHNVLIYLLLAAAVIAGAMGEWIETAVILAVVMVNVLVSFIQEGKAEKALEGIKNMLSLEARAIRGGKRQTLDAEELVPGDVVQLQSGDKIPADIRLLRVKNLRVEESALTGESTEVEKQTEPVDAQSVLGDRTNMGYSGTTVSYGEATGVIIATGEHAEIGRINQMIAEVEEKTTPLLRKIDRFGTLLSGAILVLAAGFFAFGYFARDYELEELFLAAISIVVAMIPEGLPAILTITLALGVQRMARRHAIIRRLPSVETLGAVSVICSDKTGTLTRNEMTVKEILTAEQDYAVGGSGYAPEGTITTAENDREISPTDNQALQQLLQCARACNNADIQQSQDGTWQLEGSPTEGALVALAGKADMHDFRPERINTIPFESEHKYMATLNQLDDSRVIFLKGAPEKILELCSQELAADGPRKLQRDRWLSRMEETAGRGHRVIACAIKSADSLEGIEHDSLGADFTLLGLTGIIDPPRDEVIDAIAEAKEAGIRVIMITGDHAITAHAIASQLGIDTEAEPVSGAELSQMSDDDLLEVVRSHSVFVRTNPEHKLQLVQALQKNGLLAGMTGDGVNDAPALKRADIGIAMGIKGTEVTKEAAEMVLTDDNFASIIHAVEEGRTIYDNIKKTITFLLPANGAEAMVIIAGMLLGMTLPISPVQILWVNMVSAVTLALALTVEPMEQAVMQRPPRGANEAILGPEFLWRIIFVSLLSGGLTLGAFSLVYRFGWAGGQLETARTIAVNTLVIAHTFYLLSVRRLHGSSLTRTILNNPISFMLMGALVLLQLGFTYLPFMQPLFGTAPIPAAAWGLIAAAGFGVFVIVETEKFLTRQLRR</sequence>
<dbReference type="PRINTS" id="PR00119">
    <property type="entry name" value="CATATPASE"/>
</dbReference>
<dbReference type="GO" id="GO:0016887">
    <property type="term" value="F:ATP hydrolysis activity"/>
    <property type="evidence" value="ECO:0007669"/>
    <property type="project" value="InterPro"/>
</dbReference>
<dbReference type="SFLD" id="SFLDS00003">
    <property type="entry name" value="Haloacid_Dehalogenase"/>
    <property type="match status" value="1"/>
</dbReference>
<evidence type="ECO:0000256" key="2">
    <source>
        <dbReference type="ARBA" id="ARBA00005675"/>
    </source>
</evidence>
<dbReference type="PROSITE" id="PS00154">
    <property type="entry name" value="ATPASE_E1_E2"/>
    <property type="match status" value="1"/>
</dbReference>
<dbReference type="Proteomes" id="UP000007383">
    <property type="component" value="Chromosome"/>
</dbReference>
<name>H9UG13_SPIAZ</name>
<dbReference type="GO" id="GO:1990573">
    <property type="term" value="P:potassium ion import across plasma membrane"/>
    <property type="evidence" value="ECO:0007669"/>
    <property type="project" value="TreeGrafter"/>
</dbReference>
<protein>
    <submittedName>
        <fullName evidence="15">P-type ATPase, translocating</fullName>
    </submittedName>
</protein>
<keyword evidence="3" id="KW-1003">Cell membrane</keyword>
<evidence type="ECO:0000256" key="8">
    <source>
        <dbReference type="ARBA" id="ARBA00022842"/>
    </source>
</evidence>
<dbReference type="GO" id="GO:0005391">
    <property type="term" value="F:P-type sodium:potassium-exchanging transporter activity"/>
    <property type="evidence" value="ECO:0007669"/>
    <property type="project" value="TreeGrafter"/>
</dbReference>
<dbReference type="Pfam" id="PF00689">
    <property type="entry name" value="Cation_ATPase_C"/>
    <property type="match status" value="1"/>
</dbReference>
<dbReference type="SUPFAM" id="SSF81653">
    <property type="entry name" value="Calcium ATPase, transduction domain A"/>
    <property type="match status" value="1"/>
</dbReference>
<evidence type="ECO:0000313" key="16">
    <source>
        <dbReference type="Proteomes" id="UP000007383"/>
    </source>
</evidence>
<dbReference type="GO" id="GO:0005886">
    <property type="term" value="C:plasma membrane"/>
    <property type="evidence" value="ECO:0007669"/>
    <property type="project" value="UniProtKB-SubCell"/>
</dbReference>
<dbReference type="SFLD" id="SFLDG00002">
    <property type="entry name" value="C1.7:_P-type_atpase_like"/>
    <property type="match status" value="1"/>
</dbReference>
<dbReference type="STRING" id="889378.Spiaf_0351"/>
<dbReference type="FunFam" id="3.40.50.1000:FF:000028">
    <property type="entry name" value="Calcium-transporting P-type ATPase, putative"/>
    <property type="match status" value="1"/>
</dbReference>
<evidence type="ECO:0000256" key="5">
    <source>
        <dbReference type="ARBA" id="ARBA00022692"/>
    </source>
</evidence>
<dbReference type="SUPFAM" id="SSF81665">
    <property type="entry name" value="Calcium ATPase, transmembrane domain M"/>
    <property type="match status" value="1"/>
</dbReference>
<feature type="transmembrane region" description="Helical" evidence="13">
    <location>
        <begin position="795"/>
        <end position="812"/>
    </location>
</feature>